<gene>
    <name evidence="2" type="ORF">IL334_002351</name>
</gene>
<dbReference type="InterPro" id="IPR023198">
    <property type="entry name" value="PGP-like_dom2"/>
</dbReference>
<proteinExistence type="predicted"/>
<name>A0ABZ1CUH8_9TREE</name>
<accession>A0ABZ1CUH8</accession>
<dbReference type="NCBIfam" id="TIGR01493">
    <property type="entry name" value="HAD-SF-IA-v2"/>
    <property type="match status" value="1"/>
</dbReference>
<dbReference type="Gene3D" id="3.40.50.1000">
    <property type="entry name" value="HAD superfamily/HAD-like"/>
    <property type="match status" value="1"/>
</dbReference>
<evidence type="ECO:0000313" key="3">
    <source>
        <dbReference type="Proteomes" id="UP001329825"/>
    </source>
</evidence>
<evidence type="ECO:0000313" key="2">
    <source>
        <dbReference type="EMBL" id="WRT65408.1"/>
    </source>
</evidence>
<dbReference type="InterPro" id="IPR036412">
    <property type="entry name" value="HAD-like_sf"/>
</dbReference>
<dbReference type="Proteomes" id="UP001329825">
    <property type="component" value="Chromosome 3"/>
</dbReference>
<reference evidence="2 3" key="1">
    <citation type="submission" date="2024-01" db="EMBL/GenBank/DDBJ databases">
        <title>Comparative genomics of Cryptococcus and Kwoniella reveals pathogenesis evolution and contrasting modes of karyotype evolution via chromosome fusion or intercentromeric recombination.</title>
        <authorList>
            <person name="Coelho M.A."/>
            <person name="David-Palma M."/>
            <person name="Shea T."/>
            <person name="Bowers K."/>
            <person name="McGinley-Smith S."/>
            <person name="Mohammad A.W."/>
            <person name="Gnirke A."/>
            <person name="Yurkov A.M."/>
            <person name="Nowrousian M."/>
            <person name="Sun S."/>
            <person name="Cuomo C.A."/>
            <person name="Heitman J."/>
        </authorList>
    </citation>
    <scope>NUCLEOTIDE SEQUENCE [LARGE SCALE GENOMIC DNA]</scope>
    <source>
        <strain evidence="2">CBS 11374</strain>
    </source>
</reference>
<keyword evidence="3" id="KW-1185">Reference proteome</keyword>
<protein>
    <submittedName>
        <fullName evidence="2">Haloacid dehalogenase, type II</fullName>
    </submittedName>
</protein>
<dbReference type="InterPro" id="IPR051540">
    <property type="entry name" value="S-2-haloacid_dehalogenase"/>
</dbReference>
<dbReference type="RefSeq" id="XP_062790148.1">
    <property type="nucleotide sequence ID" value="XM_062934097.1"/>
</dbReference>
<dbReference type="SUPFAM" id="SSF56784">
    <property type="entry name" value="HAD-like"/>
    <property type="match status" value="1"/>
</dbReference>
<dbReference type="InterPro" id="IPR023214">
    <property type="entry name" value="HAD_sf"/>
</dbReference>
<organism evidence="2 3">
    <name type="scientific">Kwoniella shivajii</name>
    <dbReference type="NCBI Taxonomy" id="564305"/>
    <lineage>
        <taxon>Eukaryota</taxon>
        <taxon>Fungi</taxon>
        <taxon>Dikarya</taxon>
        <taxon>Basidiomycota</taxon>
        <taxon>Agaricomycotina</taxon>
        <taxon>Tremellomycetes</taxon>
        <taxon>Tremellales</taxon>
        <taxon>Cryptococcaceae</taxon>
        <taxon>Kwoniella</taxon>
    </lineage>
</organism>
<dbReference type="EMBL" id="CP141883">
    <property type="protein sequence ID" value="WRT65408.1"/>
    <property type="molecule type" value="Genomic_DNA"/>
</dbReference>
<sequence>MSTPSTVPASLRDVRSLTFDLMGTCADYTTSLLNLFSNTDLPSSVNHELLIKKWRSGFFEMIFELHEKGQDKSVDEVHKIVLDRLLCEYGIGQEEFGEEERDRLVLGWHNQVAWPDAIKGIERLKTKFDCVVVANGTTRLQLDIISSSNLPFHTLFSSQLIGYTKPDPRMYQTSLELIGRKPNQTAMVAAHAYDLRAAKDIGMKTIYIQRDTEDPDEDMDIIRDQVDLFIDGRSSAGDKGGLMRLADSFGINCIT</sequence>
<dbReference type="Pfam" id="PF00702">
    <property type="entry name" value="Hydrolase"/>
    <property type="match status" value="1"/>
</dbReference>
<dbReference type="GeneID" id="87954482"/>
<dbReference type="PANTHER" id="PTHR43316:SF3">
    <property type="entry name" value="HALOACID DEHALOGENASE, TYPE II (AFU_ORTHOLOGUE AFUA_2G07750)-RELATED"/>
    <property type="match status" value="1"/>
</dbReference>
<keyword evidence="1" id="KW-0378">Hydrolase</keyword>
<dbReference type="Gene3D" id="1.10.150.240">
    <property type="entry name" value="Putative phosphatase, domain 2"/>
    <property type="match status" value="1"/>
</dbReference>
<evidence type="ECO:0000256" key="1">
    <source>
        <dbReference type="ARBA" id="ARBA00022801"/>
    </source>
</evidence>
<dbReference type="InterPro" id="IPR006439">
    <property type="entry name" value="HAD-SF_hydro_IA"/>
</dbReference>
<dbReference type="PANTHER" id="PTHR43316">
    <property type="entry name" value="HYDROLASE, HALOACID DELAHOGENASE-RELATED"/>
    <property type="match status" value="1"/>
</dbReference>